<dbReference type="Proteomes" id="UP000629098">
    <property type="component" value="Unassembled WGS sequence"/>
</dbReference>
<dbReference type="EMBL" id="JACXAE010000013">
    <property type="protein sequence ID" value="MBD2771132.1"/>
    <property type="molecule type" value="Genomic_DNA"/>
</dbReference>
<comment type="caution">
    <text evidence="1">The sequence shown here is derived from an EMBL/GenBank/DDBJ whole genome shotgun (WGS) entry which is preliminary data.</text>
</comment>
<proteinExistence type="predicted"/>
<evidence type="ECO:0000313" key="1">
    <source>
        <dbReference type="EMBL" id="MBD2771132.1"/>
    </source>
</evidence>
<dbReference type="AlphaFoldDB" id="A0A8J6XEJ2"/>
<name>A0A8J6XEJ2_9CYAN</name>
<gene>
    <name evidence="1" type="ORF">ICL16_03090</name>
</gene>
<organism evidence="1 2">
    <name type="scientific">Iningainema tapete BLCC-T55</name>
    <dbReference type="NCBI Taxonomy" id="2748662"/>
    <lineage>
        <taxon>Bacteria</taxon>
        <taxon>Bacillati</taxon>
        <taxon>Cyanobacteriota</taxon>
        <taxon>Cyanophyceae</taxon>
        <taxon>Nostocales</taxon>
        <taxon>Scytonemataceae</taxon>
        <taxon>Iningainema tapete</taxon>
    </lineage>
</organism>
<sequence length="123" mass="14369">MYYKKVPIPPSEMARNRDRRFSVNIPIVKEVRLSLWGYTRGVSKTRMAEAILIDRVSNADNWDEVCKDLRQEAAIRKIPVEELIKEILKADGYQESVDVDNVDWSCLVENTEPDLEEKKDQEE</sequence>
<keyword evidence="2" id="KW-1185">Reference proteome</keyword>
<accession>A0A8J6XEJ2</accession>
<reference evidence="1" key="1">
    <citation type="submission" date="2020-09" db="EMBL/GenBank/DDBJ databases">
        <title>Iningainema tapete sp. nov. (Scytonemataceae, Cyanobacteria) from greenhouses in central Florida (USA) produces two types of nodularin with biosynthetic potential for microcystin-LR and anabaenopeptins.</title>
        <authorList>
            <person name="Berthold D.E."/>
            <person name="Lefler F.W."/>
            <person name="Huang I.-S."/>
            <person name="Abdulla H."/>
            <person name="Zimba P.V."/>
            <person name="Laughinghouse H.D. IV."/>
        </authorList>
    </citation>
    <scope>NUCLEOTIDE SEQUENCE</scope>
    <source>
        <strain evidence="1">BLCCT55</strain>
    </source>
</reference>
<protein>
    <submittedName>
        <fullName evidence="1">Uncharacterized protein</fullName>
    </submittedName>
</protein>
<evidence type="ECO:0000313" key="2">
    <source>
        <dbReference type="Proteomes" id="UP000629098"/>
    </source>
</evidence>
<dbReference type="RefSeq" id="WP_190825425.1">
    <property type="nucleotide sequence ID" value="NZ_CAWPPI010000013.1"/>
</dbReference>